<dbReference type="Pfam" id="PF13537">
    <property type="entry name" value="GATase_7"/>
    <property type="match status" value="1"/>
</dbReference>
<comment type="catalytic activity">
    <reaction evidence="8">
        <text>L-aspartate + L-glutamine + ATP + H2O = L-asparagine + L-glutamate + AMP + diphosphate + H(+)</text>
        <dbReference type="Rhea" id="RHEA:12228"/>
        <dbReference type="ChEBI" id="CHEBI:15377"/>
        <dbReference type="ChEBI" id="CHEBI:15378"/>
        <dbReference type="ChEBI" id="CHEBI:29985"/>
        <dbReference type="ChEBI" id="CHEBI:29991"/>
        <dbReference type="ChEBI" id="CHEBI:30616"/>
        <dbReference type="ChEBI" id="CHEBI:33019"/>
        <dbReference type="ChEBI" id="CHEBI:58048"/>
        <dbReference type="ChEBI" id="CHEBI:58359"/>
        <dbReference type="ChEBI" id="CHEBI:456215"/>
        <dbReference type="EC" id="6.3.5.4"/>
    </reaction>
</comment>
<dbReference type="InterPro" id="IPR001962">
    <property type="entry name" value="Asn_synthase"/>
</dbReference>
<keyword evidence="4" id="KW-0547">Nucleotide-binding</keyword>
<dbReference type="EC" id="6.3.5.4" evidence="3"/>
<comment type="similarity">
    <text evidence="2">Belongs to the asparagine synthetase family.</text>
</comment>
<dbReference type="SUPFAM" id="SSF52402">
    <property type="entry name" value="Adenine nucleotide alpha hydrolases-like"/>
    <property type="match status" value="1"/>
</dbReference>
<dbReference type="Gene3D" id="3.40.50.620">
    <property type="entry name" value="HUPs"/>
    <property type="match status" value="1"/>
</dbReference>
<name>A0ABW1NKG9_9ACTN</name>
<keyword evidence="7" id="KW-0315">Glutamine amidotransferase</keyword>
<evidence type="ECO:0000256" key="4">
    <source>
        <dbReference type="ARBA" id="ARBA00022741"/>
    </source>
</evidence>
<evidence type="ECO:0000313" key="11">
    <source>
        <dbReference type="Proteomes" id="UP001596137"/>
    </source>
</evidence>
<evidence type="ECO:0000256" key="3">
    <source>
        <dbReference type="ARBA" id="ARBA00012737"/>
    </source>
</evidence>
<gene>
    <name evidence="10" type="primary">asnB</name>
    <name evidence="10" type="ORF">ACFP1K_22165</name>
</gene>
<dbReference type="InterPro" id="IPR051786">
    <property type="entry name" value="ASN_synthetase/amidase"/>
</dbReference>
<dbReference type="NCBIfam" id="TIGR01536">
    <property type="entry name" value="asn_synth_AEB"/>
    <property type="match status" value="1"/>
</dbReference>
<dbReference type="InterPro" id="IPR033738">
    <property type="entry name" value="AsnB_N"/>
</dbReference>
<dbReference type="SUPFAM" id="SSF56235">
    <property type="entry name" value="N-terminal nucleophile aminohydrolases (Ntn hydrolases)"/>
    <property type="match status" value="1"/>
</dbReference>
<dbReference type="EMBL" id="JBHSRF010000034">
    <property type="protein sequence ID" value="MFC6083889.1"/>
    <property type="molecule type" value="Genomic_DNA"/>
</dbReference>
<evidence type="ECO:0000256" key="7">
    <source>
        <dbReference type="ARBA" id="ARBA00022962"/>
    </source>
</evidence>
<evidence type="ECO:0000256" key="2">
    <source>
        <dbReference type="ARBA" id="ARBA00005752"/>
    </source>
</evidence>
<dbReference type="CDD" id="cd00712">
    <property type="entry name" value="AsnB"/>
    <property type="match status" value="1"/>
</dbReference>
<dbReference type="PROSITE" id="PS51278">
    <property type="entry name" value="GATASE_TYPE_2"/>
    <property type="match status" value="1"/>
</dbReference>
<evidence type="ECO:0000256" key="1">
    <source>
        <dbReference type="ARBA" id="ARBA00005187"/>
    </source>
</evidence>
<dbReference type="GO" id="GO:0004066">
    <property type="term" value="F:asparagine synthase (glutamine-hydrolyzing) activity"/>
    <property type="evidence" value="ECO:0007669"/>
    <property type="project" value="UniProtKB-EC"/>
</dbReference>
<accession>A0ABW1NKG9</accession>
<dbReference type="CDD" id="cd01991">
    <property type="entry name" value="Asn_synthase_B_C"/>
    <property type="match status" value="1"/>
</dbReference>
<organism evidence="10 11">
    <name type="scientific">Sphaerisporangium aureirubrum</name>
    <dbReference type="NCBI Taxonomy" id="1544736"/>
    <lineage>
        <taxon>Bacteria</taxon>
        <taxon>Bacillati</taxon>
        <taxon>Actinomycetota</taxon>
        <taxon>Actinomycetes</taxon>
        <taxon>Streptosporangiales</taxon>
        <taxon>Streptosporangiaceae</taxon>
        <taxon>Sphaerisporangium</taxon>
    </lineage>
</organism>
<keyword evidence="6" id="KW-0061">Asparagine biosynthesis</keyword>
<evidence type="ECO:0000256" key="8">
    <source>
        <dbReference type="ARBA" id="ARBA00048741"/>
    </source>
</evidence>
<reference evidence="11" key="1">
    <citation type="journal article" date="2019" name="Int. J. Syst. Evol. Microbiol.">
        <title>The Global Catalogue of Microorganisms (GCM) 10K type strain sequencing project: providing services to taxonomists for standard genome sequencing and annotation.</title>
        <authorList>
            <consortium name="The Broad Institute Genomics Platform"/>
            <consortium name="The Broad Institute Genome Sequencing Center for Infectious Disease"/>
            <person name="Wu L."/>
            <person name="Ma J."/>
        </authorList>
    </citation>
    <scope>NUCLEOTIDE SEQUENCE [LARGE SCALE GENOMIC DNA]</scope>
    <source>
        <strain evidence="11">JCM 30346</strain>
    </source>
</reference>
<keyword evidence="10" id="KW-0436">Ligase</keyword>
<comment type="caution">
    <text evidence="10">The sequence shown here is derived from an EMBL/GenBank/DDBJ whole genome shotgun (WGS) entry which is preliminary data.</text>
</comment>
<sequence>MCGICGWVDYTTDLRESRDTLAAMTATMACRGPDDEGMWASPHGAVGHRRLAIIDIEGGLQPMTGERDGETAAVLTYSGEVYNYLELREELVARGHRFTTRSDTEVVLRAYLEWGADLGSRLNGMYAFGIWDIRAEEMVLVRDRMGIKPLYYYPIPGGVLFGSEPKAILANPAARALVDAEGLRELMAFVKSPECAVYQGMYEVRPGGVVRVSRSGVARDRYWQLESHDHPDDLDTTVRTVRELLDDIVRRQLISDVPLCTLLSGGLDSSAVTALAARALRADPEHREGRLRSFSVDFVGYTEHFSPDDMRDTPDTPFVHDLARYLAPLGVEHNDIVLDSGDLMSPRVRAAVLRARDMPIGIGDMDTSLYLLFKAIRAQSTVALSGESADEVFGGYRWFHDPVAIGSGTFPWLAAAGALRFAALEEVLADEIQQELDLAGYRARCYRQALDEVPRLPGETGLEARMREVSHLHLTRFVQILLDRKDRMSMANGLEVRVPFCDHRLVQYVFNAPWAMKTFDGREKSLLRAAAHDVLPASILDRRKSPYPSTQDPGYEKALREEAATVLDQGPLPAALLVDPTKVRTLLTRPQDPSVQDDVRPALEGFLQFNNWLQTTGVHITL</sequence>
<evidence type="ECO:0000256" key="5">
    <source>
        <dbReference type="ARBA" id="ARBA00022840"/>
    </source>
</evidence>
<dbReference type="PIRSF" id="PIRSF001589">
    <property type="entry name" value="Asn_synthetase_glu-h"/>
    <property type="match status" value="1"/>
</dbReference>
<dbReference type="InterPro" id="IPR029055">
    <property type="entry name" value="Ntn_hydrolases_N"/>
</dbReference>
<keyword evidence="11" id="KW-1185">Reference proteome</keyword>
<keyword evidence="6" id="KW-0028">Amino-acid biosynthesis</keyword>
<comment type="pathway">
    <text evidence="1">Amino-acid biosynthesis; L-asparagine biosynthesis; L-asparagine from L-aspartate (L-Gln route): step 1/1.</text>
</comment>
<dbReference type="InterPro" id="IPR014729">
    <property type="entry name" value="Rossmann-like_a/b/a_fold"/>
</dbReference>
<dbReference type="Proteomes" id="UP001596137">
    <property type="component" value="Unassembled WGS sequence"/>
</dbReference>
<keyword evidence="5" id="KW-0067">ATP-binding</keyword>
<dbReference type="Gene3D" id="3.60.20.10">
    <property type="entry name" value="Glutamine Phosphoribosylpyrophosphate, subunit 1, domain 1"/>
    <property type="match status" value="1"/>
</dbReference>
<dbReference type="InterPro" id="IPR017932">
    <property type="entry name" value="GATase_2_dom"/>
</dbReference>
<dbReference type="Pfam" id="PF00733">
    <property type="entry name" value="Asn_synthase"/>
    <property type="match status" value="1"/>
</dbReference>
<dbReference type="PANTHER" id="PTHR43284:SF1">
    <property type="entry name" value="ASPARAGINE SYNTHETASE"/>
    <property type="match status" value="1"/>
</dbReference>
<dbReference type="PANTHER" id="PTHR43284">
    <property type="entry name" value="ASPARAGINE SYNTHETASE (GLUTAMINE-HYDROLYZING)"/>
    <property type="match status" value="1"/>
</dbReference>
<evidence type="ECO:0000313" key="10">
    <source>
        <dbReference type="EMBL" id="MFC6083889.1"/>
    </source>
</evidence>
<proteinExistence type="inferred from homology"/>
<dbReference type="InterPro" id="IPR006426">
    <property type="entry name" value="Asn_synth_AEB"/>
</dbReference>
<dbReference type="RefSeq" id="WP_380756358.1">
    <property type="nucleotide sequence ID" value="NZ_JBHSRF010000034.1"/>
</dbReference>
<evidence type="ECO:0000259" key="9">
    <source>
        <dbReference type="PROSITE" id="PS51278"/>
    </source>
</evidence>
<protein>
    <recommendedName>
        <fullName evidence="3">asparagine synthase (glutamine-hydrolyzing)</fullName>
        <ecNumber evidence="3">6.3.5.4</ecNumber>
    </recommendedName>
</protein>
<evidence type="ECO:0000256" key="6">
    <source>
        <dbReference type="ARBA" id="ARBA00022888"/>
    </source>
</evidence>
<feature type="domain" description="Glutamine amidotransferase type-2" evidence="9">
    <location>
        <begin position="2"/>
        <end position="215"/>
    </location>
</feature>